<sequence length="143" mass="15956">MTPDKSHKTNETIRCFIAIVLDGQMKRQIGQIQTAIRSSGIDARWPSAQNFHLTLKFLGNISQQALPCIKAILSEAIADKSRFNITFNRLINPGPSDKKPASFVRGCPLVFILWQSEIETSFIFPALKIATQDTFPEATPLQP</sequence>
<dbReference type="GO" id="GO:0004113">
    <property type="term" value="F:2',3'-cyclic-nucleotide 3'-phosphodiesterase activity"/>
    <property type="evidence" value="ECO:0007669"/>
    <property type="project" value="InterPro"/>
</dbReference>
<dbReference type="PANTHER" id="PTHR35561:SF1">
    <property type="entry name" value="RNA 2',3'-CYCLIC PHOSPHODIESTERASE"/>
    <property type="match status" value="1"/>
</dbReference>
<dbReference type="RefSeq" id="WP_004070560.1">
    <property type="nucleotide sequence ID" value="NZ_CM001488.1"/>
</dbReference>
<dbReference type="InterPro" id="IPR009097">
    <property type="entry name" value="Cyclic_Pdiesterase"/>
</dbReference>
<dbReference type="InterPro" id="IPR014051">
    <property type="entry name" value="Phosphoesterase_HXTX"/>
</dbReference>
<dbReference type="Pfam" id="PF02834">
    <property type="entry name" value="LigT_PEase"/>
    <property type="match status" value="1"/>
</dbReference>
<organism evidence="3 4">
    <name type="scientific">Desulfobacter postgatei 2ac9</name>
    <dbReference type="NCBI Taxonomy" id="879212"/>
    <lineage>
        <taxon>Bacteria</taxon>
        <taxon>Pseudomonadati</taxon>
        <taxon>Thermodesulfobacteriota</taxon>
        <taxon>Desulfobacteria</taxon>
        <taxon>Desulfobacterales</taxon>
        <taxon>Desulfobacteraceae</taxon>
        <taxon>Desulfobacter</taxon>
    </lineage>
</organism>
<evidence type="ECO:0000313" key="4">
    <source>
        <dbReference type="Proteomes" id="UP000005778"/>
    </source>
</evidence>
<evidence type="ECO:0000259" key="2">
    <source>
        <dbReference type="Pfam" id="PF02834"/>
    </source>
</evidence>
<dbReference type="InterPro" id="IPR004175">
    <property type="entry name" value="RNA_CPDase"/>
</dbReference>
<keyword evidence="3" id="KW-0436">Ligase</keyword>
<feature type="domain" description="Phosphoesterase HXTX" evidence="2">
    <location>
        <begin position="23"/>
        <end position="90"/>
    </location>
</feature>
<dbReference type="GO" id="GO:0008664">
    <property type="term" value="F:RNA 2',3'-cyclic 3'-phosphodiesterase activity"/>
    <property type="evidence" value="ECO:0007669"/>
    <property type="project" value="InterPro"/>
</dbReference>
<reference evidence="3 4" key="2">
    <citation type="submission" date="2012-02" db="EMBL/GenBank/DDBJ databases">
        <title>Improved High-Quality Draft sequence of Desulfobacter postgatei 2ac9.</title>
        <authorList>
            <consortium name="US DOE Joint Genome Institute"/>
            <person name="Lucas S."/>
            <person name="Han J."/>
            <person name="Lapidus A."/>
            <person name="Cheng J.-F."/>
            <person name="Goodwin L."/>
            <person name="Pitluck S."/>
            <person name="Peters L."/>
            <person name="Ovchinnikova G."/>
            <person name="Held B."/>
            <person name="Detter J.C."/>
            <person name="Han C."/>
            <person name="Tapia R."/>
            <person name="Land M."/>
            <person name="Hauser L."/>
            <person name="Kyrpides N."/>
            <person name="Ivanova N."/>
            <person name="Pagani I."/>
            <person name="Orellana R."/>
            <person name="Lovley D."/>
            <person name="Woyke T."/>
        </authorList>
    </citation>
    <scope>NUCLEOTIDE SEQUENCE [LARGE SCALE GENOMIC DNA]</scope>
    <source>
        <strain evidence="3 4">2ac9</strain>
    </source>
</reference>
<protein>
    <submittedName>
        <fullName evidence="3">2',5' RNA ligase family protein</fullName>
    </submittedName>
</protein>
<accession>I5AY80</accession>
<dbReference type="Proteomes" id="UP000005778">
    <property type="component" value="Chromosome"/>
</dbReference>
<dbReference type="EMBL" id="CM001488">
    <property type="protein sequence ID" value="EIM62193.1"/>
    <property type="molecule type" value="Genomic_DNA"/>
</dbReference>
<keyword evidence="1" id="KW-0378">Hydrolase</keyword>
<dbReference type="eggNOG" id="COG1514">
    <property type="taxonomic scope" value="Bacteria"/>
</dbReference>
<dbReference type="AlphaFoldDB" id="I5AY80"/>
<gene>
    <name evidence="3" type="ORF">DespoDRAFT_00147</name>
</gene>
<name>I5AY80_9BACT</name>
<dbReference type="Gene3D" id="3.90.1140.10">
    <property type="entry name" value="Cyclic phosphodiesterase"/>
    <property type="match status" value="1"/>
</dbReference>
<reference evidence="3 4" key="1">
    <citation type="submission" date="2011-09" db="EMBL/GenBank/DDBJ databases">
        <authorList>
            <consortium name="US DOE Joint Genome Institute (JGI-PGF)"/>
            <person name="Lucas S."/>
            <person name="Han J."/>
            <person name="Lapidus A."/>
            <person name="Cheng J.-F."/>
            <person name="Goodwin L."/>
            <person name="Pitluck S."/>
            <person name="Peters L."/>
            <person name="Land M.L."/>
            <person name="Hauser L."/>
            <person name="Orellana R."/>
            <person name="Lovley D."/>
            <person name="Woyke T.J."/>
        </authorList>
    </citation>
    <scope>NUCLEOTIDE SEQUENCE [LARGE SCALE GENOMIC DNA]</scope>
    <source>
        <strain evidence="3 4">2ac9</strain>
    </source>
</reference>
<dbReference type="OrthoDB" id="9793819at2"/>
<proteinExistence type="predicted"/>
<dbReference type="HOGENOM" id="CLU_1803026_0_0_7"/>
<dbReference type="PANTHER" id="PTHR35561">
    <property type="entry name" value="RNA 2',3'-CYCLIC PHOSPHODIESTERASE"/>
    <property type="match status" value="1"/>
</dbReference>
<dbReference type="STRING" id="879212.DespoDRAFT_00147"/>
<dbReference type="GO" id="GO:0016874">
    <property type="term" value="F:ligase activity"/>
    <property type="evidence" value="ECO:0007669"/>
    <property type="project" value="UniProtKB-KW"/>
</dbReference>
<evidence type="ECO:0000256" key="1">
    <source>
        <dbReference type="ARBA" id="ARBA00022801"/>
    </source>
</evidence>
<dbReference type="SUPFAM" id="SSF55144">
    <property type="entry name" value="LigT-like"/>
    <property type="match status" value="1"/>
</dbReference>
<evidence type="ECO:0000313" key="3">
    <source>
        <dbReference type="EMBL" id="EIM62193.1"/>
    </source>
</evidence>
<keyword evidence="4" id="KW-1185">Reference proteome</keyword>